<keyword evidence="2" id="KW-1185">Reference proteome</keyword>
<organism evidence="1 2">
    <name type="scientific">Smallanthus sonchifolius</name>
    <dbReference type="NCBI Taxonomy" id="185202"/>
    <lineage>
        <taxon>Eukaryota</taxon>
        <taxon>Viridiplantae</taxon>
        <taxon>Streptophyta</taxon>
        <taxon>Embryophyta</taxon>
        <taxon>Tracheophyta</taxon>
        <taxon>Spermatophyta</taxon>
        <taxon>Magnoliopsida</taxon>
        <taxon>eudicotyledons</taxon>
        <taxon>Gunneridae</taxon>
        <taxon>Pentapetalae</taxon>
        <taxon>asterids</taxon>
        <taxon>campanulids</taxon>
        <taxon>Asterales</taxon>
        <taxon>Asteraceae</taxon>
        <taxon>Asteroideae</taxon>
        <taxon>Heliantheae alliance</taxon>
        <taxon>Millerieae</taxon>
        <taxon>Smallanthus</taxon>
    </lineage>
</organism>
<protein>
    <submittedName>
        <fullName evidence="1">Uncharacterized protein</fullName>
    </submittedName>
</protein>
<proteinExistence type="predicted"/>
<comment type="caution">
    <text evidence="1">The sequence shown here is derived from an EMBL/GenBank/DDBJ whole genome shotgun (WGS) entry which is preliminary data.</text>
</comment>
<accession>A0ACB9JY50</accession>
<gene>
    <name evidence="1" type="ORF">L1987_06442</name>
</gene>
<evidence type="ECO:0000313" key="1">
    <source>
        <dbReference type="EMBL" id="KAI3824969.1"/>
    </source>
</evidence>
<dbReference type="EMBL" id="CM042019">
    <property type="protein sequence ID" value="KAI3824969.1"/>
    <property type="molecule type" value="Genomic_DNA"/>
</dbReference>
<name>A0ACB9JY50_9ASTR</name>
<dbReference type="Proteomes" id="UP001056120">
    <property type="component" value="Linkage Group LG02"/>
</dbReference>
<sequence length="570" mass="63744">MQQEVSKIEKISNKDFIENKIFEDADVYEQESEDPFFKKKFVKQPQQSDVKGKSNQYQENRYPGQHVRFQSRSSYQQKEKRFVDPSLTKPFVKPNSFVNHVDKPRNDVKSMVFVNKDVYGSFQVYRTYNSSVKKIVKKNDVSQQVPRVQDRVSQRQVPVQSNQHVPVKFVPQSDEMLSKPQRRRRNKQLQKLLLHLDSSNILGNDTSLFKGSKNSGMGNSKSVSQKSVTGKVELDDGVKVEQSFGHVRTCDTSMDLERNFVPRPNVVAMDGPIQDPVIPNSPREGVMEDESDSESTKSDDNDPDAVRILVDRRPQPALNVSKQVKMVARKKTTGPSPELPSKGKRLMDEDDDYNPDEDIDQTNSKTKKQRVSADVSTPPGPTVISSQVTPDTQRLLDELINTPPVSTSGSPSLTILVSTSNVSPSRSRQTTRSTSSLRDENVDHTNMQLQIDSLTASLENALKQLAAQGESSYRQETVIIPKGDDDDTEGAQGKDEQPIASSMPGVSLASESNAQGDSSEGNKGKDQQVNENVDVGENIDKETLECLIDLDEVLIDLDEVLIDERCGDRI</sequence>
<reference evidence="1 2" key="2">
    <citation type="journal article" date="2022" name="Mol. Ecol. Resour.">
        <title>The genomes of chicory, endive, great burdock and yacon provide insights into Asteraceae paleo-polyploidization history and plant inulin production.</title>
        <authorList>
            <person name="Fan W."/>
            <person name="Wang S."/>
            <person name="Wang H."/>
            <person name="Wang A."/>
            <person name="Jiang F."/>
            <person name="Liu H."/>
            <person name="Zhao H."/>
            <person name="Xu D."/>
            <person name="Zhang Y."/>
        </authorList>
    </citation>
    <scope>NUCLEOTIDE SEQUENCE [LARGE SCALE GENOMIC DNA]</scope>
    <source>
        <strain evidence="2">cv. Yunnan</strain>
        <tissue evidence="1">Leaves</tissue>
    </source>
</reference>
<reference evidence="2" key="1">
    <citation type="journal article" date="2022" name="Mol. Ecol. Resour.">
        <title>The genomes of chicory, endive, great burdock and yacon provide insights into Asteraceae palaeo-polyploidization history and plant inulin production.</title>
        <authorList>
            <person name="Fan W."/>
            <person name="Wang S."/>
            <person name="Wang H."/>
            <person name="Wang A."/>
            <person name="Jiang F."/>
            <person name="Liu H."/>
            <person name="Zhao H."/>
            <person name="Xu D."/>
            <person name="Zhang Y."/>
        </authorList>
    </citation>
    <scope>NUCLEOTIDE SEQUENCE [LARGE SCALE GENOMIC DNA]</scope>
    <source>
        <strain evidence="2">cv. Yunnan</strain>
    </source>
</reference>
<evidence type="ECO:0000313" key="2">
    <source>
        <dbReference type="Proteomes" id="UP001056120"/>
    </source>
</evidence>